<gene>
    <name evidence="9" type="ORF">NP590_07650</name>
</gene>
<feature type="compositionally biased region" description="Basic and acidic residues" evidence="5">
    <location>
        <begin position="797"/>
        <end position="811"/>
    </location>
</feature>
<comment type="caution">
    <text evidence="9">The sequence shown here is derived from an EMBL/GenBank/DDBJ whole genome shotgun (WGS) entry which is preliminary data.</text>
</comment>
<dbReference type="PROSITE" id="PS50885">
    <property type="entry name" value="HAMP"/>
    <property type="match status" value="1"/>
</dbReference>
<proteinExistence type="inferred from homology"/>
<keyword evidence="6" id="KW-0812">Transmembrane</keyword>
<dbReference type="Pfam" id="PF21927">
    <property type="entry name" value="McpB_HAMP_2"/>
    <property type="match status" value="1"/>
</dbReference>
<comment type="similarity">
    <text evidence="2">Belongs to the methyl-accepting chemotaxis (MCP) protein family.</text>
</comment>
<evidence type="ECO:0000259" key="7">
    <source>
        <dbReference type="PROSITE" id="PS50111"/>
    </source>
</evidence>
<evidence type="ECO:0000313" key="9">
    <source>
        <dbReference type="EMBL" id="MCQ8103974.1"/>
    </source>
</evidence>
<sequence length="811" mass="87267">MTVSQRMTLLIGAAVLGLIALAGFSYIQIGRVYTAANFNSINTLPSVLLLNEMSDKLGNMRALTWQHIAVSEKSEKDALEQEIEANRVKIDKLLTEYEPMLVDDEDKKWFLAEKDGLLEYDKLRGKIRDYSRLNKADEAKNLLIEGQASINALRDAFVQHSAYNQRLGDKSSAEALDIRSSASLFSVVITLLTLTLVATLGYFITSRLMRQLGGEPEAVAGLANKIAVGDLSGQITVKTGDDSSIMAAMKNMSETIKALLAQMDNMSREHEKGDIDVVVDAHQFQGSFKTMAQGVNDMVNGHIAVKKKAISVFEAFGEGNFDADMEQLPGKKAFINQTIESVRGNLKGFISDMAHMSRQHEAGDIDVFIDAEKFSGDFGKMAKGVNEMVGAHIAVKKKAMAVFKAFGEGNFDAPMEQLPGKKAFINETIELVRGNLKAVIADTDNLIAAAREGLLDVRADADKHRGDFRKLVHGINQILDGIVLPVSEAVEVLKLVEQGDLTQVVKGAYKGQLGDFKDTVNSTIAKLSQTIAEVISAADQMANASEQISATSQSLSHASSEQAASVEETSASIEQMAASIDQNAENAKITDSMAGKAATEATDGGSAVKQTVEAMKSIAGKIGIIDDIAYQTNMLALNAAIEAARAGDHGKGFAVVAAEVRKLAERSQIAAQEIGELAENSVKTAETAGKLLDEIVPSISKTSDLVQEIAAASIEQSTGVNQINTAMNQMNQITQQNASASEQLAATAEEMTGQTEQLQSLMSFFKLNGSNSAFSRSPAAKAYKSDKSKPGIQVSRKSSDDEFDMSKFERF</sequence>
<feature type="domain" description="Methyl-accepting transducer" evidence="7">
    <location>
        <begin position="537"/>
        <end position="752"/>
    </location>
</feature>
<dbReference type="InterPro" id="IPR041395">
    <property type="entry name" value="McpB_HAMP_3rd"/>
</dbReference>
<dbReference type="CDD" id="cd17528">
    <property type="entry name" value="HAMP_III"/>
    <property type="match status" value="2"/>
</dbReference>
<keyword evidence="6" id="KW-1133">Transmembrane helix</keyword>
<dbReference type="InterPro" id="IPR047347">
    <property type="entry name" value="YvaQ-like_sensor"/>
</dbReference>
<evidence type="ECO:0000256" key="6">
    <source>
        <dbReference type="SAM" id="Phobius"/>
    </source>
</evidence>
<keyword evidence="10" id="KW-1185">Reference proteome</keyword>
<organism evidence="9 10">
    <name type="scientific">Methylomonas subterranea</name>
    <dbReference type="NCBI Taxonomy" id="2952225"/>
    <lineage>
        <taxon>Bacteria</taxon>
        <taxon>Pseudomonadati</taxon>
        <taxon>Pseudomonadota</taxon>
        <taxon>Gammaproteobacteria</taxon>
        <taxon>Methylococcales</taxon>
        <taxon>Methylococcaceae</taxon>
        <taxon>Methylomonas</taxon>
    </lineage>
</organism>
<dbReference type="PROSITE" id="PS50111">
    <property type="entry name" value="CHEMOTAXIS_TRANSDUC_2"/>
    <property type="match status" value="1"/>
</dbReference>
<dbReference type="InterPro" id="IPR051310">
    <property type="entry name" value="MCP_chemotaxis"/>
</dbReference>
<dbReference type="Pfam" id="PF18575">
    <property type="entry name" value="HAMP_N3"/>
    <property type="match status" value="2"/>
</dbReference>
<evidence type="ECO:0000313" key="10">
    <source>
        <dbReference type="Proteomes" id="UP001524499"/>
    </source>
</evidence>
<dbReference type="Proteomes" id="UP001524499">
    <property type="component" value="Unassembled WGS sequence"/>
</dbReference>
<dbReference type="RefSeq" id="WP_256601726.1">
    <property type="nucleotide sequence ID" value="NZ_JANIBJ010000011.1"/>
</dbReference>
<dbReference type="InterPro" id="IPR003660">
    <property type="entry name" value="HAMP_dom"/>
</dbReference>
<dbReference type="Gene3D" id="1.10.287.950">
    <property type="entry name" value="Methyl-accepting chemotaxis protein"/>
    <property type="match status" value="1"/>
</dbReference>
<dbReference type="Pfam" id="PF00015">
    <property type="entry name" value="MCPsignal"/>
    <property type="match status" value="1"/>
</dbReference>
<dbReference type="SUPFAM" id="SSF58104">
    <property type="entry name" value="Methyl-accepting chemotaxis protein (MCP) signaling domain"/>
    <property type="match status" value="1"/>
</dbReference>
<evidence type="ECO:0000256" key="3">
    <source>
        <dbReference type="PROSITE-ProRule" id="PRU00284"/>
    </source>
</evidence>
<dbReference type="CDD" id="cd11386">
    <property type="entry name" value="MCP_signal"/>
    <property type="match status" value="1"/>
</dbReference>
<dbReference type="Pfam" id="PF18947">
    <property type="entry name" value="HAMP_2"/>
    <property type="match status" value="1"/>
</dbReference>
<dbReference type="Pfam" id="PF12729">
    <property type="entry name" value="4HB_MCP_1"/>
    <property type="match status" value="1"/>
</dbReference>
<feature type="transmembrane region" description="Helical" evidence="6">
    <location>
        <begin position="184"/>
        <end position="204"/>
    </location>
</feature>
<name>A0ABT1TFA4_9GAMM</name>
<keyword evidence="4" id="KW-0175">Coiled coil</keyword>
<dbReference type="PANTHER" id="PTHR43531">
    <property type="entry name" value="PROTEIN ICFG"/>
    <property type="match status" value="1"/>
</dbReference>
<dbReference type="PANTHER" id="PTHR43531:SF11">
    <property type="entry name" value="METHYL-ACCEPTING CHEMOTAXIS PROTEIN 3"/>
    <property type="match status" value="1"/>
</dbReference>
<evidence type="ECO:0000256" key="4">
    <source>
        <dbReference type="SAM" id="Coils"/>
    </source>
</evidence>
<dbReference type="InterPro" id="IPR054421">
    <property type="entry name" value="McpB_HAMP_2nd"/>
</dbReference>
<evidence type="ECO:0000259" key="8">
    <source>
        <dbReference type="PROSITE" id="PS50885"/>
    </source>
</evidence>
<reference evidence="9 10" key="1">
    <citation type="submission" date="2022-07" db="EMBL/GenBank/DDBJ databases">
        <title>Methylomonas rivi sp. nov., Methylomonas rosea sp. nov., Methylomonas aureus sp. nov. and Methylomonas subterranea sp. nov., four novel methanotrophs isolated from a freshwater creek and the deep terrestrial subsurface.</title>
        <authorList>
            <person name="Abin C."/>
            <person name="Sankaranarayanan K."/>
            <person name="Garner C."/>
            <person name="Sindelar R."/>
            <person name="Kotary K."/>
            <person name="Garner R."/>
            <person name="Barclay S."/>
            <person name="Lawson P."/>
            <person name="Krumholz L."/>
        </authorList>
    </citation>
    <scope>NUCLEOTIDE SEQUENCE [LARGE SCALE GENOMIC DNA]</scope>
    <source>
        <strain evidence="9 10">SURF-2</strain>
    </source>
</reference>
<dbReference type="EMBL" id="JANIBJ010000011">
    <property type="protein sequence ID" value="MCQ8103974.1"/>
    <property type="molecule type" value="Genomic_DNA"/>
</dbReference>
<keyword evidence="1" id="KW-0145">Chemotaxis</keyword>
<evidence type="ECO:0000256" key="1">
    <source>
        <dbReference type="ARBA" id="ARBA00022500"/>
    </source>
</evidence>
<accession>A0ABT1TFA4</accession>
<feature type="region of interest" description="Disordered" evidence="5">
    <location>
        <begin position="775"/>
        <end position="811"/>
    </location>
</feature>
<feature type="coiled-coil region" evidence="4">
    <location>
        <begin position="723"/>
        <end position="750"/>
    </location>
</feature>
<keyword evidence="3" id="KW-0807">Transducer</keyword>
<protein>
    <submittedName>
        <fullName evidence="9">Methyl-accepting chemotaxis protein</fullName>
    </submittedName>
</protein>
<dbReference type="Gene3D" id="1.20.120.1530">
    <property type="match status" value="3"/>
</dbReference>
<evidence type="ECO:0000256" key="5">
    <source>
        <dbReference type="SAM" id="MobiDB-lite"/>
    </source>
</evidence>
<evidence type="ECO:0000256" key="2">
    <source>
        <dbReference type="ARBA" id="ARBA00029447"/>
    </source>
</evidence>
<dbReference type="InterPro" id="IPR024478">
    <property type="entry name" value="HlyB_4HB_MCP"/>
</dbReference>
<dbReference type="SMART" id="SM00283">
    <property type="entry name" value="MA"/>
    <property type="match status" value="1"/>
</dbReference>
<dbReference type="CDD" id="cd19411">
    <property type="entry name" value="MCP2201-like_sensor"/>
    <property type="match status" value="1"/>
</dbReference>
<feature type="domain" description="HAMP" evidence="8">
    <location>
        <begin position="480"/>
        <end position="532"/>
    </location>
</feature>
<keyword evidence="6" id="KW-0472">Membrane</keyword>
<dbReference type="CDD" id="cd17527">
    <property type="entry name" value="HAMP_II"/>
    <property type="match status" value="2"/>
</dbReference>
<dbReference type="InterPro" id="IPR004089">
    <property type="entry name" value="MCPsignal_dom"/>
</dbReference>